<evidence type="ECO:0000313" key="2">
    <source>
        <dbReference type="Proteomes" id="UP000323011"/>
    </source>
</evidence>
<sequence>MENLSPLGFKVATGMRKECFDLLLQKLGPQMGVTAGDAASAEAAATHLKLVLLFMRNGGRTAFTALAAWQDMTMLWSSMNKVREAMHASGVGMARANLADSGQAFGCWALAKS</sequence>
<organism evidence="1 2">
    <name type="scientific">Cafeteria roenbergensis</name>
    <name type="common">Marine flagellate</name>
    <dbReference type="NCBI Taxonomy" id="33653"/>
    <lineage>
        <taxon>Eukaryota</taxon>
        <taxon>Sar</taxon>
        <taxon>Stramenopiles</taxon>
        <taxon>Bigyra</taxon>
        <taxon>Opalozoa</taxon>
        <taxon>Bicosoecida</taxon>
        <taxon>Cafeteriaceae</taxon>
        <taxon>Cafeteria</taxon>
    </lineage>
</organism>
<accession>A0A5A8CNE5</accession>
<gene>
    <name evidence="1" type="ORF">FNF29_02489</name>
</gene>
<evidence type="ECO:0000313" key="1">
    <source>
        <dbReference type="EMBL" id="KAA0154269.1"/>
    </source>
</evidence>
<protein>
    <submittedName>
        <fullName evidence="1">Uncharacterized protein</fullName>
    </submittedName>
</protein>
<reference evidence="1 2" key="1">
    <citation type="submission" date="2019-07" db="EMBL/GenBank/DDBJ databases">
        <title>Genomes of Cafeteria roenbergensis.</title>
        <authorList>
            <person name="Fischer M.G."/>
            <person name="Hackl T."/>
            <person name="Roman M."/>
        </authorList>
    </citation>
    <scope>NUCLEOTIDE SEQUENCE [LARGE SCALE GENOMIC DNA]</scope>
    <source>
        <strain evidence="1 2">BVI</strain>
    </source>
</reference>
<dbReference type="AlphaFoldDB" id="A0A5A8CNE5"/>
<keyword evidence="2" id="KW-1185">Reference proteome</keyword>
<name>A0A5A8CNE5_CAFRO</name>
<dbReference type="Proteomes" id="UP000323011">
    <property type="component" value="Unassembled WGS sequence"/>
</dbReference>
<dbReference type="EMBL" id="VLTN01000012">
    <property type="protein sequence ID" value="KAA0154269.1"/>
    <property type="molecule type" value="Genomic_DNA"/>
</dbReference>
<proteinExistence type="predicted"/>
<comment type="caution">
    <text evidence="1">The sequence shown here is derived from an EMBL/GenBank/DDBJ whole genome shotgun (WGS) entry which is preliminary data.</text>
</comment>